<dbReference type="Gene3D" id="1.25.10.10">
    <property type="entry name" value="Leucine-rich Repeat Variant"/>
    <property type="match status" value="1"/>
</dbReference>
<dbReference type="SUPFAM" id="SSF57850">
    <property type="entry name" value="RING/U-box"/>
    <property type="match status" value="1"/>
</dbReference>
<keyword evidence="10" id="KW-1185">Reference proteome</keyword>
<dbReference type="GO" id="GO:0016567">
    <property type="term" value="P:protein ubiquitination"/>
    <property type="evidence" value="ECO:0007669"/>
    <property type="project" value="InterPro"/>
</dbReference>
<evidence type="ECO:0000256" key="5">
    <source>
        <dbReference type="ARBA" id="ARBA00022737"/>
    </source>
</evidence>
<dbReference type="InterPro" id="IPR058678">
    <property type="entry name" value="ARM_PUB"/>
</dbReference>
<keyword evidence="9" id="KW-0436">Ligase</keyword>
<feature type="domain" description="U-box" evidence="8">
    <location>
        <begin position="275"/>
        <end position="349"/>
    </location>
</feature>
<comment type="catalytic activity">
    <reaction evidence="1">
        <text>S-ubiquitinyl-[E2 ubiquitin-conjugating enzyme]-L-cysteine + [acceptor protein]-L-lysine = [E2 ubiquitin-conjugating enzyme]-L-cysteine + N(6)-ubiquitinyl-[acceptor protein]-L-lysine.</text>
        <dbReference type="EC" id="2.3.2.27"/>
    </reaction>
</comment>
<dbReference type="InterPro" id="IPR013083">
    <property type="entry name" value="Znf_RING/FYVE/PHD"/>
</dbReference>
<dbReference type="Pfam" id="PF25368">
    <property type="entry name" value="PUB10_N"/>
    <property type="match status" value="1"/>
</dbReference>
<proteinExistence type="predicted"/>
<dbReference type="FunFam" id="3.30.40.10:FF:000442">
    <property type="entry name" value="RING-type E3 ubiquitin transferase"/>
    <property type="match status" value="1"/>
</dbReference>
<dbReference type="InterPro" id="IPR003613">
    <property type="entry name" value="Ubox_domain"/>
</dbReference>
<dbReference type="PANTHER" id="PTHR23315:SF307">
    <property type="entry name" value="U-BOX DOMAIN-CONTAINING PROTEIN 19"/>
    <property type="match status" value="1"/>
</dbReference>
<sequence>MIKQFDVTSRRILTSSAIRPCEYVTFPSLVTSLINLGNIICSYKSKIFVSNKKNARNTIRLVEDVMFFLEELRNEKSRIGNLTILSLSELHFDFQKVEFLLEDCSKGDAKVWLLMKAEEVSTMFQEVVRAIGVALDVFPMKKLNLSVEVEEIVEFVKNQALKVNFLVEADDARGVRIVHSILEQFEGGFAPQPSKLQWVLRYLGICNWSGCNREVKFLETEISLQLLTDRKKEVGFMSSLMGFMTYCRCTLFDVVDSVETAQYVDESRRGNIRFLNPDDFRCPISLELMTDPVTLPTGHTYDRSSILKWFGAGNHTCPKTGEQLVSTDLVPNLALKQLIKQYFWQNGFLFPESGENRRETSRTSSLDSVAAQQAMKLLASYLTGRLLVERGEVQNKIVYEMRLISKTSVLNRSCLVESGAIPPLLILLSSMDPSTQENAIATILNLSKFPESKKELVESGGLVLILDVLQEGLKMEARQHAAGTFFYLASVEEFRVMIGEIPGIFPALMELIRDGTDHGKKNALVTVLGLLTYPGNHERALVAKLVPFLINCLKSFKREDVLTDSLAVLANLADKYQGAMAIIREGAIPTIVEVFTAANSRAAKENCLSLLLNLCANGGVEAVNILVKNTSLMKPLYSTLTEGSSRATKKASTLIRMLHEFQEKSSAGLMDQFIHLCENS</sequence>
<keyword evidence="4" id="KW-0808">Transferase</keyword>
<comment type="caution">
    <text evidence="9">The sequence shown here is derived from an EMBL/GenBank/DDBJ whole genome shotgun (WGS) entry which is preliminary data.</text>
</comment>
<keyword evidence="5" id="KW-0677">Repeat</keyword>
<accession>A0AAV3QWN7</accession>
<dbReference type="GO" id="GO:0061630">
    <property type="term" value="F:ubiquitin protein ligase activity"/>
    <property type="evidence" value="ECO:0007669"/>
    <property type="project" value="UniProtKB-EC"/>
</dbReference>
<dbReference type="SUPFAM" id="SSF48371">
    <property type="entry name" value="ARM repeat"/>
    <property type="match status" value="1"/>
</dbReference>
<dbReference type="SMART" id="SM00185">
    <property type="entry name" value="ARM"/>
    <property type="match status" value="4"/>
</dbReference>
<feature type="repeat" description="ARM" evidence="7">
    <location>
        <begin position="544"/>
        <end position="587"/>
    </location>
</feature>
<dbReference type="EMBL" id="BAABME010006192">
    <property type="protein sequence ID" value="GAA0167696.1"/>
    <property type="molecule type" value="Genomic_DNA"/>
</dbReference>
<dbReference type="Gene3D" id="3.30.40.10">
    <property type="entry name" value="Zinc/RING finger domain, C3HC4 (zinc finger)"/>
    <property type="match status" value="1"/>
</dbReference>
<dbReference type="InterPro" id="IPR045210">
    <property type="entry name" value="RING-Ubox_PUB"/>
</dbReference>
<dbReference type="Pfam" id="PF25598">
    <property type="entry name" value="ARM_PUB"/>
    <property type="match status" value="1"/>
</dbReference>
<protein>
    <recommendedName>
        <fullName evidence="3">RING-type E3 ubiquitin transferase</fullName>
        <ecNumber evidence="3">2.3.2.27</ecNumber>
    </recommendedName>
</protein>
<reference evidence="9 10" key="1">
    <citation type="submission" date="2024-01" db="EMBL/GenBank/DDBJ databases">
        <title>The complete chloroplast genome sequence of Lithospermum erythrorhizon: insights into the phylogenetic relationship among Boraginaceae species and the maternal lineages of purple gromwells.</title>
        <authorList>
            <person name="Okada T."/>
            <person name="Watanabe K."/>
        </authorList>
    </citation>
    <scope>NUCLEOTIDE SEQUENCE [LARGE SCALE GENOMIC DNA]</scope>
</reference>
<dbReference type="AlphaFoldDB" id="A0AAV3QWN7"/>
<dbReference type="PANTHER" id="PTHR23315">
    <property type="entry name" value="U BOX DOMAIN-CONTAINING"/>
    <property type="match status" value="1"/>
</dbReference>
<feature type="repeat" description="ARM" evidence="7">
    <location>
        <begin position="419"/>
        <end position="461"/>
    </location>
</feature>
<keyword evidence="6" id="KW-0833">Ubl conjugation pathway</keyword>
<comment type="pathway">
    <text evidence="2">Protein modification; protein ubiquitination.</text>
</comment>
<dbReference type="InterPro" id="IPR011989">
    <property type="entry name" value="ARM-like"/>
</dbReference>
<dbReference type="InterPro" id="IPR000225">
    <property type="entry name" value="Armadillo"/>
</dbReference>
<dbReference type="SMART" id="SM00504">
    <property type="entry name" value="Ubox"/>
    <property type="match status" value="1"/>
</dbReference>
<evidence type="ECO:0000313" key="10">
    <source>
        <dbReference type="Proteomes" id="UP001454036"/>
    </source>
</evidence>
<organism evidence="9 10">
    <name type="scientific">Lithospermum erythrorhizon</name>
    <name type="common">Purple gromwell</name>
    <name type="synonym">Lithospermum officinale var. erythrorhizon</name>
    <dbReference type="NCBI Taxonomy" id="34254"/>
    <lineage>
        <taxon>Eukaryota</taxon>
        <taxon>Viridiplantae</taxon>
        <taxon>Streptophyta</taxon>
        <taxon>Embryophyta</taxon>
        <taxon>Tracheophyta</taxon>
        <taxon>Spermatophyta</taxon>
        <taxon>Magnoliopsida</taxon>
        <taxon>eudicotyledons</taxon>
        <taxon>Gunneridae</taxon>
        <taxon>Pentapetalae</taxon>
        <taxon>asterids</taxon>
        <taxon>lamiids</taxon>
        <taxon>Boraginales</taxon>
        <taxon>Boraginaceae</taxon>
        <taxon>Boraginoideae</taxon>
        <taxon>Lithospermeae</taxon>
        <taxon>Lithospermum</taxon>
    </lineage>
</organism>
<name>A0AAV3QWN7_LITER</name>
<dbReference type="InterPro" id="IPR057623">
    <property type="entry name" value="PUB12-19-like_N"/>
</dbReference>
<evidence type="ECO:0000256" key="6">
    <source>
        <dbReference type="ARBA" id="ARBA00022786"/>
    </source>
</evidence>
<evidence type="ECO:0000313" key="9">
    <source>
        <dbReference type="EMBL" id="GAA0167696.1"/>
    </source>
</evidence>
<evidence type="ECO:0000259" key="8">
    <source>
        <dbReference type="PROSITE" id="PS51698"/>
    </source>
</evidence>
<gene>
    <name evidence="9" type="ORF">LIER_22569</name>
</gene>
<dbReference type="CDD" id="cd16664">
    <property type="entry name" value="RING-Ubox_PUB"/>
    <property type="match status" value="1"/>
</dbReference>
<dbReference type="EC" id="2.3.2.27" evidence="3"/>
<evidence type="ECO:0000256" key="3">
    <source>
        <dbReference type="ARBA" id="ARBA00012483"/>
    </source>
</evidence>
<dbReference type="PROSITE" id="PS51698">
    <property type="entry name" value="U_BOX"/>
    <property type="match status" value="1"/>
</dbReference>
<evidence type="ECO:0000256" key="2">
    <source>
        <dbReference type="ARBA" id="ARBA00004906"/>
    </source>
</evidence>
<dbReference type="InterPro" id="IPR016024">
    <property type="entry name" value="ARM-type_fold"/>
</dbReference>
<dbReference type="PROSITE" id="PS50176">
    <property type="entry name" value="ARM_REPEAT"/>
    <property type="match status" value="2"/>
</dbReference>
<dbReference type="GO" id="GO:0016874">
    <property type="term" value="F:ligase activity"/>
    <property type="evidence" value="ECO:0007669"/>
    <property type="project" value="UniProtKB-KW"/>
</dbReference>
<dbReference type="Pfam" id="PF04564">
    <property type="entry name" value="U-box"/>
    <property type="match status" value="1"/>
</dbReference>
<evidence type="ECO:0000256" key="1">
    <source>
        <dbReference type="ARBA" id="ARBA00000900"/>
    </source>
</evidence>
<dbReference type="Proteomes" id="UP001454036">
    <property type="component" value="Unassembled WGS sequence"/>
</dbReference>
<evidence type="ECO:0000256" key="7">
    <source>
        <dbReference type="PROSITE-ProRule" id="PRU00259"/>
    </source>
</evidence>
<evidence type="ECO:0000256" key="4">
    <source>
        <dbReference type="ARBA" id="ARBA00022679"/>
    </source>
</evidence>